<dbReference type="InterPro" id="IPR036388">
    <property type="entry name" value="WH-like_DNA-bd_sf"/>
</dbReference>
<dbReference type="Proteomes" id="UP000189229">
    <property type="component" value="Unassembled WGS sequence"/>
</dbReference>
<evidence type="ECO:0000313" key="2">
    <source>
        <dbReference type="EMBL" id="OOK82425.1"/>
    </source>
</evidence>
<dbReference type="GO" id="GO:0003677">
    <property type="term" value="F:DNA binding"/>
    <property type="evidence" value="ECO:0007669"/>
    <property type="project" value="InterPro"/>
</dbReference>
<sequence length="39" mass="4365">MISEKTARNHVERTYAKIGVTNRIGASMYALRNGLVNND</sequence>
<dbReference type="AlphaFoldDB" id="A0A1V3XXG4"/>
<evidence type="ECO:0000313" key="3">
    <source>
        <dbReference type="EMBL" id="OOK83730.1"/>
    </source>
</evidence>
<dbReference type="Gene3D" id="1.10.10.10">
    <property type="entry name" value="Winged helix-like DNA-binding domain superfamily/Winged helix DNA-binding domain"/>
    <property type="match status" value="1"/>
</dbReference>
<protein>
    <submittedName>
        <fullName evidence="3">Bacterial regulatory s, luxR family protein</fullName>
    </submittedName>
</protein>
<organism evidence="3 4">
    <name type="scientific">Mycobacterium kansasii</name>
    <dbReference type="NCBI Taxonomy" id="1768"/>
    <lineage>
        <taxon>Bacteria</taxon>
        <taxon>Bacillati</taxon>
        <taxon>Actinomycetota</taxon>
        <taxon>Actinomycetes</taxon>
        <taxon>Mycobacteriales</taxon>
        <taxon>Mycobacteriaceae</taxon>
        <taxon>Mycobacterium</taxon>
    </lineage>
</organism>
<dbReference type="EMBL" id="MVBN01000001">
    <property type="protein sequence ID" value="OOK83730.1"/>
    <property type="molecule type" value="Genomic_DNA"/>
</dbReference>
<dbReference type="SUPFAM" id="SSF46894">
    <property type="entry name" value="C-terminal effector domain of the bipartite response regulators"/>
    <property type="match status" value="1"/>
</dbReference>
<gene>
    <name evidence="3" type="ORF">BZL29_0455</name>
    <name evidence="2" type="ORF">BZL30_1498</name>
</gene>
<evidence type="ECO:0000313" key="5">
    <source>
        <dbReference type="Proteomes" id="UP000189229"/>
    </source>
</evidence>
<dbReference type="GO" id="GO:0006355">
    <property type="term" value="P:regulation of DNA-templated transcription"/>
    <property type="evidence" value="ECO:0007669"/>
    <property type="project" value="InterPro"/>
</dbReference>
<dbReference type="InterPro" id="IPR000792">
    <property type="entry name" value="Tscrpt_reg_LuxR_C"/>
</dbReference>
<proteinExistence type="predicted"/>
<feature type="domain" description="HTH luxR-type" evidence="1">
    <location>
        <begin position="1"/>
        <end position="34"/>
    </location>
</feature>
<evidence type="ECO:0000313" key="4">
    <source>
        <dbReference type="Proteomes" id="UP000188532"/>
    </source>
</evidence>
<dbReference type="EMBL" id="MVBM01000001">
    <property type="protein sequence ID" value="OOK82425.1"/>
    <property type="molecule type" value="Genomic_DNA"/>
</dbReference>
<dbReference type="PROSITE" id="PS50043">
    <property type="entry name" value="HTH_LUXR_2"/>
    <property type="match status" value="1"/>
</dbReference>
<name>A0A1V3XXG4_MYCKA</name>
<evidence type="ECO:0000259" key="1">
    <source>
        <dbReference type="PROSITE" id="PS50043"/>
    </source>
</evidence>
<reference evidence="4 5" key="1">
    <citation type="submission" date="2017-02" db="EMBL/GenBank/DDBJ databases">
        <title>Complete genome sequences of Mycobacterium kansasii strains isolated from rhesus macaques.</title>
        <authorList>
            <person name="Panda A."/>
            <person name="Nagaraj S."/>
            <person name="Zhao X."/>
            <person name="Tettelin H."/>
            <person name="Detolla L.J."/>
        </authorList>
    </citation>
    <scope>NUCLEOTIDE SEQUENCE [LARGE SCALE GENOMIC DNA]</scope>
    <source>
        <strain evidence="3 4">11-3469</strain>
        <strain evidence="2 5">11-3813</strain>
    </source>
</reference>
<accession>A0A1V3XXG4</accession>
<dbReference type="Proteomes" id="UP000188532">
    <property type="component" value="Unassembled WGS sequence"/>
</dbReference>
<dbReference type="InterPro" id="IPR016032">
    <property type="entry name" value="Sig_transdc_resp-reg_C-effctor"/>
</dbReference>
<comment type="caution">
    <text evidence="3">The sequence shown here is derived from an EMBL/GenBank/DDBJ whole genome shotgun (WGS) entry which is preliminary data.</text>
</comment>